<dbReference type="InterPro" id="IPR012337">
    <property type="entry name" value="RNaseH-like_sf"/>
</dbReference>
<dbReference type="Proteomes" id="UP000182278">
    <property type="component" value="Unassembled WGS sequence"/>
</dbReference>
<organism evidence="2 3">
    <name type="scientific">Candidatus Desantisbacteria bacterium CG1_02_38_46</name>
    <dbReference type="NCBI Taxonomy" id="1817893"/>
    <lineage>
        <taxon>Bacteria</taxon>
        <taxon>Candidatus Desantisiibacteriota</taxon>
    </lineage>
</organism>
<reference evidence="2 3" key="1">
    <citation type="journal article" date="2016" name="Environ. Microbiol.">
        <title>Genomic resolution of a cold subsurface aquifer community provides metabolic insights for novel microbes adapted to high CO concentrations.</title>
        <authorList>
            <person name="Probst A.J."/>
            <person name="Castelle C.J."/>
            <person name="Singh A."/>
            <person name="Brown C.T."/>
            <person name="Anantharaman K."/>
            <person name="Sharon I."/>
            <person name="Hug L.A."/>
            <person name="Burstein D."/>
            <person name="Emerson J.B."/>
            <person name="Thomas B.C."/>
            <person name="Banfield J.F."/>
        </authorList>
    </citation>
    <scope>NUCLEOTIDE SEQUENCE [LARGE SCALE GENOMIC DNA]</scope>
    <source>
        <strain evidence="2">CG1_02_38_46</strain>
    </source>
</reference>
<accession>A0A1J4SEL6</accession>
<dbReference type="GO" id="GO:0003676">
    <property type="term" value="F:nucleic acid binding"/>
    <property type="evidence" value="ECO:0007669"/>
    <property type="project" value="InterPro"/>
</dbReference>
<sequence>MKNPFDLRLKMVMYAKKYGNKPCAKVFSTTVKTVRKWRRLYEEKGLSGLKEESRAPHNIPHKTSLEIEKRVVDLRTRLKTWGAERLKRDFDIPCSHKAIQRIYKAYNLTRQRKKKHKTKNDLRKVKSKWEVFQQIGTDTKVLNDIPNYWPQMMSLDLPKVQYTARDVRAGIQFLGYAKESSLAHSIVFVEYVNQHLESCGVNLRKVKWQSDNGPEYGLTCNTKNPSEFTLVLEEVYGCKHGRIPPGAHIYNSDTETVHRLIEDEFFDLETFDSKESFWSKVTTHNLFFNELRKNSYKDDKTPLEILKEIAPHINPEVTRLPPVDLDELLAQKISACSNFSSFKSMSQFYERWGYHVPSLFQKKRFNFLTFPSF</sequence>
<dbReference type="AlphaFoldDB" id="A0A1J4SEL6"/>
<dbReference type="Gene3D" id="3.30.420.10">
    <property type="entry name" value="Ribonuclease H-like superfamily/Ribonuclease H"/>
    <property type="match status" value="1"/>
</dbReference>
<dbReference type="InterPro" id="IPR009057">
    <property type="entry name" value="Homeodomain-like_sf"/>
</dbReference>
<dbReference type="InterPro" id="IPR036397">
    <property type="entry name" value="RNaseH_sf"/>
</dbReference>
<dbReference type="PROSITE" id="PS50994">
    <property type="entry name" value="INTEGRASE"/>
    <property type="match status" value="1"/>
</dbReference>
<name>A0A1J4SEL6_9BACT</name>
<evidence type="ECO:0000313" key="3">
    <source>
        <dbReference type="Proteomes" id="UP000182278"/>
    </source>
</evidence>
<comment type="caution">
    <text evidence="2">The sequence shown here is derived from an EMBL/GenBank/DDBJ whole genome shotgun (WGS) entry which is preliminary data.</text>
</comment>
<dbReference type="SUPFAM" id="SSF46689">
    <property type="entry name" value="Homeodomain-like"/>
    <property type="match status" value="1"/>
</dbReference>
<dbReference type="GO" id="GO:0015074">
    <property type="term" value="P:DNA integration"/>
    <property type="evidence" value="ECO:0007669"/>
    <property type="project" value="InterPro"/>
</dbReference>
<proteinExistence type="predicted"/>
<feature type="domain" description="Integrase catalytic" evidence="1">
    <location>
        <begin position="142"/>
        <end position="310"/>
    </location>
</feature>
<dbReference type="STRING" id="1817893.AUJ66_04445"/>
<evidence type="ECO:0000259" key="1">
    <source>
        <dbReference type="PROSITE" id="PS50994"/>
    </source>
</evidence>
<protein>
    <recommendedName>
        <fullName evidence="1">Integrase catalytic domain-containing protein</fullName>
    </recommendedName>
</protein>
<dbReference type="Pfam" id="PF13565">
    <property type="entry name" value="HTH_32"/>
    <property type="match status" value="1"/>
</dbReference>
<dbReference type="EMBL" id="MNUO01000065">
    <property type="protein sequence ID" value="OIN97092.1"/>
    <property type="molecule type" value="Genomic_DNA"/>
</dbReference>
<gene>
    <name evidence="2" type="ORF">AUJ66_04445</name>
</gene>
<dbReference type="InterPro" id="IPR001584">
    <property type="entry name" value="Integrase_cat-core"/>
</dbReference>
<dbReference type="SUPFAM" id="SSF53098">
    <property type="entry name" value="Ribonuclease H-like"/>
    <property type="match status" value="1"/>
</dbReference>
<evidence type="ECO:0000313" key="2">
    <source>
        <dbReference type="EMBL" id="OIN97092.1"/>
    </source>
</evidence>